<name>R7UAI3_CAPTE</name>
<dbReference type="InterPro" id="IPR027995">
    <property type="entry name" value="Galactosyl_T_N"/>
</dbReference>
<keyword evidence="8" id="KW-1133">Transmembrane helix</keyword>
<dbReference type="InterPro" id="IPR027791">
    <property type="entry name" value="Galactosyl_T_C"/>
</dbReference>
<feature type="domain" description="Galactosyltransferase N-terminal" evidence="12">
    <location>
        <begin position="1"/>
        <end position="104"/>
    </location>
</feature>
<keyword evidence="15" id="KW-1185">Reference proteome</keyword>
<dbReference type="EMBL" id="AMQN01009741">
    <property type="status" value="NOT_ANNOTATED_CDS"/>
    <property type="molecule type" value="Genomic_DNA"/>
</dbReference>
<feature type="non-terminal residue" evidence="13">
    <location>
        <position position="1"/>
    </location>
</feature>
<keyword evidence="7" id="KW-0735">Signal-anchor</keyword>
<dbReference type="SUPFAM" id="SSF53448">
    <property type="entry name" value="Nucleotide-diphospho-sugar transferases"/>
    <property type="match status" value="1"/>
</dbReference>
<evidence type="ECO:0000259" key="11">
    <source>
        <dbReference type="Pfam" id="PF02709"/>
    </source>
</evidence>
<dbReference type="OrthoDB" id="10016069at2759"/>
<dbReference type="OMA" id="ENDECCT"/>
<dbReference type="GO" id="GO:0005794">
    <property type="term" value="C:Golgi apparatus"/>
    <property type="evidence" value="ECO:0007669"/>
    <property type="project" value="TreeGrafter"/>
</dbReference>
<comment type="similarity">
    <text evidence="3">Belongs to the glycosyltransferase 7 family.</text>
</comment>
<dbReference type="STRING" id="283909.R7UAI3"/>
<evidence type="ECO:0000256" key="5">
    <source>
        <dbReference type="ARBA" id="ARBA00022679"/>
    </source>
</evidence>
<dbReference type="GO" id="GO:0005975">
    <property type="term" value="P:carbohydrate metabolic process"/>
    <property type="evidence" value="ECO:0007669"/>
    <property type="project" value="InterPro"/>
</dbReference>
<evidence type="ECO:0000256" key="10">
    <source>
        <dbReference type="ARBA" id="ARBA00023180"/>
    </source>
</evidence>
<dbReference type="EnsemblMetazoa" id="CapteT116228">
    <property type="protein sequence ID" value="CapteP116228"/>
    <property type="gene ID" value="CapteG116228"/>
</dbReference>
<keyword evidence="5" id="KW-0808">Transferase</keyword>
<keyword evidence="9" id="KW-0472">Membrane</keyword>
<dbReference type="Proteomes" id="UP000014760">
    <property type="component" value="Unassembled WGS sequence"/>
</dbReference>
<reference evidence="15" key="1">
    <citation type="submission" date="2012-12" db="EMBL/GenBank/DDBJ databases">
        <authorList>
            <person name="Hellsten U."/>
            <person name="Grimwood J."/>
            <person name="Chapman J.A."/>
            <person name="Shapiro H."/>
            <person name="Aerts A."/>
            <person name="Otillar R.P."/>
            <person name="Terry A.Y."/>
            <person name="Boore J.L."/>
            <person name="Simakov O."/>
            <person name="Marletaz F."/>
            <person name="Cho S.-J."/>
            <person name="Edsinger-Gonzales E."/>
            <person name="Havlak P."/>
            <person name="Kuo D.-H."/>
            <person name="Larsson T."/>
            <person name="Lv J."/>
            <person name="Arendt D."/>
            <person name="Savage R."/>
            <person name="Osoegawa K."/>
            <person name="de Jong P."/>
            <person name="Lindberg D.R."/>
            <person name="Seaver E.C."/>
            <person name="Weisblat D.A."/>
            <person name="Putnam N.H."/>
            <person name="Grigoriev I.V."/>
            <person name="Rokhsar D.S."/>
        </authorList>
    </citation>
    <scope>NUCLEOTIDE SEQUENCE</scope>
    <source>
        <strain evidence="15">I ESC-2004</strain>
    </source>
</reference>
<evidence type="ECO:0000256" key="9">
    <source>
        <dbReference type="ARBA" id="ARBA00023136"/>
    </source>
</evidence>
<evidence type="ECO:0008006" key="16">
    <source>
        <dbReference type="Google" id="ProtNLM"/>
    </source>
</evidence>
<dbReference type="PANTHER" id="PTHR19300:SF57">
    <property type="entry name" value="BETA-1,4-N-ACETYLGALACTOSAMINYLTRANSFERASE"/>
    <property type="match status" value="1"/>
</dbReference>
<dbReference type="InterPro" id="IPR029044">
    <property type="entry name" value="Nucleotide-diphossugar_trans"/>
</dbReference>
<evidence type="ECO:0000259" key="12">
    <source>
        <dbReference type="Pfam" id="PF13733"/>
    </source>
</evidence>
<dbReference type="AlphaFoldDB" id="R7UAI3"/>
<dbReference type="InterPro" id="IPR003859">
    <property type="entry name" value="Galactosyl_T"/>
</dbReference>
<comment type="subcellular location">
    <subcellularLocation>
        <location evidence="1">Membrane</location>
        <topology evidence="1">Single-pass type II membrane protein</topology>
    </subcellularLocation>
</comment>
<evidence type="ECO:0000256" key="7">
    <source>
        <dbReference type="ARBA" id="ARBA00022968"/>
    </source>
</evidence>
<evidence type="ECO:0000256" key="6">
    <source>
        <dbReference type="ARBA" id="ARBA00022692"/>
    </source>
</evidence>
<reference evidence="14" key="3">
    <citation type="submission" date="2015-06" db="UniProtKB">
        <authorList>
            <consortium name="EnsemblMetazoa"/>
        </authorList>
    </citation>
    <scope>IDENTIFICATION</scope>
</reference>
<keyword evidence="4" id="KW-0328">Glycosyltransferase</keyword>
<evidence type="ECO:0000313" key="13">
    <source>
        <dbReference type="EMBL" id="ELU00151.1"/>
    </source>
</evidence>
<evidence type="ECO:0000313" key="14">
    <source>
        <dbReference type="EnsemblMetazoa" id="CapteP116228"/>
    </source>
</evidence>
<dbReference type="Pfam" id="PF02709">
    <property type="entry name" value="Glyco_transf_7C"/>
    <property type="match status" value="1"/>
</dbReference>
<dbReference type="GO" id="GO:0016020">
    <property type="term" value="C:membrane"/>
    <property type="evidence" value="ECO:0007669"/>
    <property type="project" value="UniProtKB-SubCell"/>
</dbReference>
<evidence type="ECO:0000313" key="15">
    <source>
        <dbReference type="Proteomes" id="UP000014760"/>
    </source>
</evidence>
<evidence type="ECO:0000256" key="8">
    <source>
        <dbReference type="ARBA" id="ARBA00022989"/>
    </source>
</evidence>
<protein>
    <recommendedName>
        <fullName evidence="16">Galactosyltransferase C-terminal domain-containing protein</fullName>
    </recommendedName>
</protein>
<dbReference type="PANTHER" id="PTHR19300">
    <property type="entry name" value="BETA-1,4-GALACTOSYLTRANSFERASE"/>
    <property type="match status" value="1"/>
</dbReference>
<evidence type="ECO:0000256" key="2">
    <source>
        <dbReference type="ARBA" id="ARBA00004922"/>
    </source>
</evidence>
<accession>R7UAI3</accession>
<keyword evidence="6" id="KW-0812">Transmembrane</keyword>
<keyword evidence="10" id="KW-0325">Glycoprotein</keyword>
<evidence type="ECO:0000256" key="1">
    <source>
        <dbReference type="ARBA" id="ARBA00004606"/>
    </source>
</evidence>
<proteinExistence type="inferred from homology"/>
<dbReference type="UniPathway" id="UPA00378"/>
<sequence>VEDGGTWTPSHCVPRQRMLIIIPYRDREVHLKALLAHMHPILQRQQLAYRILVVEQNEPSLFNKAALMNAAVREALPDWENEIDCITFQDVDTLMEDDRNLIRCGKTPVHYTVATDRENYIPYEQRRFGGVTSFTPQQFKKVNGFSNNFFGWGGEDINMYYRIVKAGFEKTTPSIYLGRYTTIQHIRKESNARNCHNSKLMLEPTLEEGFSTVEYNVLQYEEFPLYTWLKIDINGNFPR</sequence>
<dbReference type="GO" id="GO:0008378">
    <property type="term" value="F:galactosyltransferase activity"/>
    <property type="evidence" value="ECO:0007669"/>
    <property type="project" value="TreeGrafter"/>
</dbReference>
<comment type="pathway">
    <text evidence="2">Protein modification; protein glycosylation.</text>
</comment>
<dbReference type="EMBL" id="KB306106">
    <property type="protein sequence ID" value="ELU00151.1"/>
    <property type="molecule type" value="Genomic_DNA"/>
</dbReference>
<dbReference type="Gene3D" id="3.90.550.10">
    <property type="entry name" value="Spore Coat Polysaccharide Biosynthesis Protein SpsA, Chain A"/>
    <property type="match status" value="1"/>
</dbReference>
<evidence type="ECO:0000256" key="4">
    <source>
        <dbReference type="ARBA" id="ARBA00022676"/>
    </source>
</evidence>
<reference evidence="13 15" key="2">
    <citation type="journal article" date="2013" name="Nature">
        <title>Insights into bilaterian evolution from three spiralian genomes.</title>
        <authorList>
            <person name="Simakov O."/>
            <person name="Marletaz F."/>
            <person name="Cho S.J."/>
            <person name="Edsinger-Gonzales E."/>
            <person name="Havlak P."/>
            <person name="Hellsten U."/>
            <person name="Kuo D.H."/>
            <person name="Larsson T."/>
            <person name="Lv J."/>
            <person name="Arendt D."/>
            <person name="Savage R."/>
            <person name="Osoegawa K."/>
            <person name="de Jong P."/>
            <person name="Grimwood J."/>
            <person name="Chapman J.A."/>
            <person name="Shapiro H."/>
            <person name="Aerts A."/>
            <person name="Otillar R.P."/>
            <person name="Terry A.Y."/>
            <person name="Boore J.L."/>
            <person name="Grigoriev I.V."/>
            <person name="Lindberg D.R."/>
            <person name="Seaver E.C."/>
            <person name="Weisblat D.A."/>
            <person name="Putnam N.H."/>
            <person name="Rokhsar D.S."/>
        </authorList>
    </citation>
    <scope>NUCLEOTIDE SEQUENCE</scope>
    <source>
        <strain evidence="13 15">I ESC-2004</strain>
    </source>
</reference>
<evidence type="ECO:0000256" key="3">
    <source>
        <dbReference type="ARBA" id="ARBA00005735"/>
    </source>
</evidence>
<dbReference type="Pfam" id="PF13733">
    <property type="entry name" value="Glyco_transf_7N"/>
    <property type="match status" value="1"/>
</dbReference>
<feature type="domain" description="Galactosyltransferase C-terminal" evidence="11">
    <location>
        <begin position="123"/>
        <end position="185"/>
    </location>
</feature>
<dbReference type="PRINTS" id="PR02050">
    <property type="entry name" value="B14GALTRFASE"/>
</dbReference>
<dbReference type="HOGENOM" id="CLU_044391_1_4_1"/>
<gene>
    <name evidence="13" type="ORF">CAPTEDRAFT_116228</name>
</gene>
<organism evidence="13">
    <name type="scientific">Capitella teleta</name>
    <name type="common">Polychaete worm</name>
    <dbReference type="NCBI Taxonomy" id="283909"/>
    <lineage>
        <taxon>Eukaryota</taxon>
        <taxon>Metazoa</taxon>
        <taxon>Spiralia</taxon>
        <taxon>Lophotrochozoa</taxon>
        <taxon>Annelida</taxon>
        <taxon>Polychaeta</taxon>
        <taxon>Sedentaria</taxon>
        <taxon>Scolecida</taxon>
        <taxon>Capitellidae</taxon>
        <taxon>Capitella</taxon>
    </lineage>
</organism>